<evidence type="ECO:0000256" key="9">
    <source>
        <dbReference type="SAM" id="Coils"/>
    </source>
</evidence>
<dbReference type="GO" id="GO:0005819">
    <property type="term" value="C:spindle"/>
    <property type="evidence" value="ECO:0007669"/>
    <property type="project" value="UniProtKB-SubCell"/>
</dbReference>
<gene>
    <name evidence="11" type="ORF">U0070_015884</name>
</gene>
<evidence type="ECO:0008006" key="13">
    <source>
        <dbReference type="Google" id="ProtNLM"/>
    </source>
</evidence>
<dbReference type="Proteomes" id="UP001488838">
    <property type="component" value="Unassembled WGS sequence"/>
</dbReference>
<dbReference type="InterPro" id="IPR051293">
    <property type="entry name" value="MTUS1/CCDC69"/>
</dbReference>
<keyword evidence="3" id="KW-0963">Cytoplasm</keyword>
<keyword evidence="4" id="KW-0519">Myristate</keyword>
<dbReference type="GO" id="GO:0030496">
    <property type="term" value="C:midbody"/>
    <property type="evidence" value="ECO:0007669"/>
    <property type="project" value="UniProtKB-SubCell"/>
</dbReference>
<feature type="compositionally biased region" description="Basic residues" evidence="10">
    <location>
        <begin position="1"/>
        <end position="11"/>
    </location>
</feature>
<evidence type="ECO:0000256" key="2">
    <source>
        <dbReference type="ARBA" id="ARBA00004214"/>
    </source>
</evidence>
<protein>
    <recommendedName>
        <fullName evidence="13">Coiled-coil domain containing 69</fullName>
    </recommendedName>
</protein>
<keyword evidence="6" id="KW-0206">Cytoskeleton</keyword>
<keyword evidence="7" id="KW-0449">Lipoprotein</keyword>
<feature type="region of interest" description="Disordered" evidence="10">
    <location>
        <begin position="1"/>
        <end position="20"/>
    </location>
</feature>
<dbReference type="EMBL" id="JBBHLL010000065">
    <property type="protein sequence ID" value="KAK7821418.1"/>
    <property type="molecule type" value="Genomic_DNA"/>
</dbReference>
<name>A0AAW0J3Q5_MYOGA</name>
<evidence type="ECO:0000256" key="5">
    <source>
        <dbReference type="ARBA" id="ARBA00023054"/>
    </source>
</evidence>
<evidence type="ECO:0000256" key="3">
    <source>
        <dbReference type="ARBA" id="ARBA00022490"/>
    </source>
</evidence>
<evidence type="ECO:0000256" key="10">
    <source>
        <dbReference type="SAM" id="MobiDB-lite"/>
    </source>
</evidence>
<evidence type="ECO:0000256" key="4">
    <source>
        <dbReference type="ARBA" id="ARBA00022707"/>
    </source>
</evidence>
<feature type="region of interest" description="Disordered" evidence="10">
    <location>
        <begin position="213"/>
        <end position="235"/>
    </location>
</feature>
<feature type="compositionally biased region" description="Low complexity" evidence="10">
    <location>
        <begin position="47"/>
        <end position="62"/>
    </location>
</feature>
<keyword evidence="5 9" id="KW-0175">Coiled coil</keyword>
<keyword evidence="12" id="KW-1185">Reference proteome</keyword>
<dbReference type="PANTHER" id="PTHR24200:SF6">
    <property type="entry name" value="COILED-COIL DOMAIN-CONTAINING PROTEIN 69"/>
    <property type="match status" value="1"/>
</dbReference>
<evidence type="ECO:0000256" key="1">
    <source>
        <dbReference type="ARBA" id="ARBA00004186"/>
    </source>
</evidence>
<comment type="similarity">
    <text evidence="8">Belongs to the CCDC69 family.</text>
</comment>
<comment type="subcellular location">
    <subcellularLocation>
        <location evidence="1">Cytoplasm</location>
        <location evidence="1">Cytoskeleton</location>
        <location evidence="1">Spindle</location>
    </subcellularLocation>
    <subcellularLocation>
        <location evidence="2">Midbody</location>
    </subcellularLocation>
</comment>
<proteinExistence type="inferred from homology"/>
<organism evidence="11 12">
    <name type="scientific">Myodes glareolus</name>
    <name type="common">Bank vole</name>
    <name type="synonym">Clethrionomys glareolus</name>
    <dbReference type="NCBI Taxonomy" id="447135"/>
    <lineage>
        <taxon>Eukaryota</taxon>
        <taxon>Metazoa</taxon>
        <taxon>Chordata</taxon>
        <taxon>Craniata</taxon>
        <taxon>Vertebrata</taxon>
        <taxon>Euteleostomi</taxon>
        <taxon>Mammalia</taxon>
        <taxon>Eutheria</taxon>
        <taxon>Euarchontoglires</taxon>
        <taxon>Glires</taxon>
        <taxon>Rodentia</taxon>
        <taxon>Myomorpha</taxon>
        <taxon>Muroidea</taxon>
        <taxon>Cricetidae</taxon>
        <taxon>Arvicolinae</taxon>
        <taxon>Myodes</taxon>
    </lineage>
</organism>
<evidence type="ECO:0000313" key="12">
    <source>
        <dbReference type="Proteomes" id="UP001488838"/>
    </source>
</evidence>
<feature type="coiled-coil region" evidence="9">
    <location>
        <begin position="116"/>
        <end position="143"/>
    </location>
</feature>
<dbReference type="GO" id="GO:0005634">
    <property type="term" value="C:nucleus"/>
    <property type="evidence" value="ECO:0007669"/>
    <property type="project" value="TreeGrafter"/>
</dbReference>
<dbReference type="GO" id="GO:0005737">
    <property type="term" value="C:cytoplasm"/>
    <property type="evidence" value="ECO:0007669"/>
    <property type="project" value="TreeGrafter"/>
</dbReference>
<dbReference type="GO" id="GO:0008017">
    <property type="term" value="F:microtubule binding"/>
    <property type="evidence" value="ECO:0007669"/>
    <property type="project" value="TreeGrafter"/>
</dbReference>
<evidence type="ECO:0000256" key="6">
    <source>
        <dbReference type="ARBA" id="ARBA00023212"/>
    </source>
</evidence>
<evidence type="ECO:0000313" key="11">
    <source>
        <dbReference type="EMBL" id="KAK7821418.1"/>
    </source>
</evidence>
<sequence>MGCRHSRPSRCKRAEKVEETQTELLETLDKEGRILEGRHEASGQALQTSSVQEKDSSSVSVQEAKASSQNSCAVLASSQEATHAQMNKVEGSILSQLYKNHIQDYGSPGPFWEQELESLHHVIEMKNERIHELERQLLLLEMLKEKNLILALKNTTLRQEVEDLQFQAGNRLTVSRNDSWGNELVQAPCSVGTTGSSGKIYFRTWKRSRKATTAAADGGATEPSESLGPVPPPSYPALRCTSEASVLII</sequence>
<comment type="caution">
    <text evidence="11">The sequence shown here is derived from an EMBL/GenBank/DDBJ whole genome shotgun (WGS) entry which is preliminary data.</text>
</comment>
<feature type="region of interest" description="Disordered" evidence="10">
    <location>
        <begin position="30"/>
        <end position="63"/>
    </location>
</feature>
<feature type="compositionally biased region" description="Basic and acidic residues" evidence="10">
    <location>
        <begin position="30"/>
        <end position="41"/>
    </location>
</feature>
<evidence type="ECO:0000256" key="8">
    <source>
        <dbReference type="ARBA" id="ARBA00038407"/>
    </source>
</evidence>
<dbReference type="PANTHER" id="PTHR24200">
    <property type="entry name" value="TOUCAN, ISOFORM A"/>
    <property type="match status" value="1"/>
</dbReference>
<accession>A0AAW0J3Q5</accession>
<evidence type="ECO:0000256" key="7">
    <source>
        <dbReference type="ARBA" id="ARBA00023288"/>
    </source>
</evidence>
<reference evidence="11 12" key="1">
    <citation type="journal article" date="2023" name="bioRxiv">
        <title>Conserved and derived expression patterns and positive selection on dental genes reveal complex evolutionary context of ever-growing rodent molars.</title>
        <authorList>
            <person name="Calamari Z.T."/>
            <person name="Song A."/>
            <person name="Cohen E."/>
            <person name="Akter M."/>
            <person name="Roy R.D."/>
            <person name="Hallikas O."/>
            <person name="Christensen M.M."/>
            <person name="Li P."/>
            <person name="Marangoni P."/>
            <person name="Jernvall J."/>
            <person name="Klein O.D."/>
        </authorList>
    </citation>
    <scope>NUCLEOTIDE SEQUENCE [LARGE SCALE GENOMIC DNA]</scope>
    <source>
        <strain evidence="11">V071</strain>
    </source>
</reference>
<dbReference type="AlphaFoldDB" id="A0AAW0J3Q5"/>